<dbReference type="InterPro" id="IPR027417">
    <property type="entry name" value="P-loop_NTPase"/>
</dbReference>
<dbReference type="SMART" id="SM00382">
    <property type="entry name" value="AAA"/>
    <property type="match status" value="1"/>
</dbReference>
<keyword evidence="5 6" id="KW-0238">DNA-binding</keyword>
<keyword evidence="3 6" id="KW-0547">Nucleotide-binding</keyword>
<dbReference type="GO" id="GO:0006260">
    <property type="term" value="P:DNA replication"/>
    <property type="evidence" value="ECO:0007669"/>
    <property type="project" value="UniProtKB-UniRule"/>
</dbReference>
<dbReference type="PANTHER" id="PTHR32182:SF0">
    <property type="entry name" value="DNA REPLICATION AND REPAIR PROTEIN RECF"/>
    <property type="match status" value="1"/>
</dbReference>
<protein>
    <recommendedName>
        <fullName evidence="6 7">DNA replication and repair protein RecF</fullName>
    </recommendedName>
</protein>
<dbReference type="GO" id="GO:0000731">
    <property type="term" value="P:DNA synthesis involved in DNA repair"/>
    <property type="evidence" value="ECO:0007669"/>
    <property type="project" value="TreeGrafter"/>
</dbReference>
<accession>A0A931I2P3</accession>
<keyword evidence="6 7" id="KW-0227">DNA damage</keyword>
<dbReference type="InterPro" id="IPR003593">
    <property type="entry name" value="AAA+_ATPase"/>
</dbReference>
<keyword evidence="10" id="KW-1185">Reference proteome</keyword>
<dbReference type="GO" id="GO:0005524">
    <property type="term" value="F:ATP binding"/>
    <property type="evidence" value="ECO:0007669"/>
    <property type="project" value="UniProtKB-UniRule"/>
</dbReference>
<dbReference type="PROSITE" id="PS00618">
    <property type="entry name" value="RECF_2"/>
    <property type="match status" value="1"/>
</dbReference>
<proteinExistence type="inferred from homology"/>
<dbReference type="InterPro" id="IPR018078">
    <property type="entry name" value="DNA-binding_RecF_CS"/>
</dbReference>
<keyword evidence="2 6" id="KW-0235">DNA replication</keyword>
<dbReference type="Gene3D" id="1.20.1050.90">
    <property type="entry name" value="RecF/RecN/SMC, N-terminal domain"/>
    <property type="match status" value="1"/>
</dbReference>
<keyword evidence="1 6" id="KW-0963">Cytoplasm</keyword>
<dbReference type="Pfam" id="PF13476">
    <property type="entry name" value="AAA_23"/>
    <property type="match status" value="1"/>
</dbReference>
<feature type="binding site" evidence="6">
    <location>
        <begin position="43"/>
        <end position="50"/>
    </location>
    <ligand>
        <name>ATP</name>
        <dbReference type="ChEBI" id="CHEBI:30616"/>
    </ligand>
</feature>
<dbReference type="NCBIfam" id="TIGR00611">
    <property type="entry name" value="recf"/>
    <property type="match status" value="1"/>
</dbReference>
<dbReference type="Gene3D" id="3.40.50.300">
    <property type="entry name" value="P-loop containing nucleotide triphosphate hydrolases"/>
    <property type="match status" value="1"/>
</dbReference>
<dbReference type="GO" id="GO:0005737">
    <property type="term" value="C:cytoplasm"/>
    <property type="evidence" value="ECO:0007669"/>
    <property type="project" value="UniProtKB-SubCell"/>
</dbReference>
<dbReference type="GO" id="GO:0006302">
    <property type="term" value="P:double-strand break repair"/>
    <property type="evidence" value="ECO:0007669"/>
    <property type="project" value="InterPro"/>
</dbReference>
<dbReference type="SUPFAM" id="SSF52540">
    <property type="entry name" value="P-loop containing nucleoside triphosphate hydrolases"/>
    <property type="match status" value="1"/>
</dbReference>
<dbReference type="EMBL" id="JADZLT010000049">
    <property type="protein sequence ID" value="MBH0237778.1"/>
    <property type="molecule type" value="Genomic_DNA"/>
</dbReference>
<dbReference type="InterPro" id="IPR042174">
    <property type="entry name" value="RecF_2"/>
</dbReference>
<evidence type="ECO:0000259" key="8">
    <source>
        <dbReference type="SMART" id="SM00382"/>
    </source>
</evidence>
<evidence type="ECO:0000256" key="7">
    <source>
        <dbReference type="RuleBase" id="RU000578"/>
    </source>
</evidence>
<dbReference type="PROSITE" id="PS00617">
    <property type="entry name" value="RECF_1"/>
    <property type="match status" value="1"/>
</dbReference>
<dbReference type="GO" id="GO:0003697">
    <property type="term" value="F:single-stranded DNA binding"/>
    <property type="evidence" value="ECO:0007669"/>
    <property type="project" value="UniProtKB-UniRule"/>
</dbReference>
<evidence type="ECO:0000256" key="4">
    <source>
        <dbReference type="ARBA" id="ARBA00022840"/>
    </source>
</evidence>
<dbReference type="AlphaFoldDB" id="A0A931I2P3"/>
<evidence type="ECO:0000256" key="6">
    <source>
        <dbReference type="HAMAP-Rule" id="MF_00365"/>
    </source>
</evidence>
<gene>
    <name evidence="6 9" type="primary">recF</name>
    <name evidence="9" type="ORF">I5731_08095</name>
</gene>
<comment type="similarity">
    <text evidence="6 7">Belongs to the RecF family.</text>
</comment>
<comment type="subcellular location">
    <subcellularLocation>
        <location evidence="6 7">Cytoplasm</location>
    </subcellularLocation>
</comment>
<evidence type="ECO:0000256" key="1">
    <source>
        <dbReference type="ARBA" id="ARBA00022490"/>
    </source>
</evidence>
<keyword evidence="6 7" id="KW-0742">SOS response</keyword>
<dbReference type="GO" id="GO:0016887">
    <property type="term" value="F:ATP hydrolysis activity"/>
    <property type="evidence" value="ECO:0007669"/>
    <property type="project" value="InterPro"/>
</dbReference>
<reference evidence="9" key="1">
    <citation type="submission" date="2020-12" db="EMBL/GenBank/DDBJ databases">
        <title>Methylobrevis albus sp. nov., isolated from fresh water lack sediment.</title>
        <authorList>
            <person name="Zou Q."/>
        </authorList>
    </citation>
    <scope>NUCLEOTIDE SEQUENCE</scope>
    <source>
        <strain evidence="9">L22</strain>
    </source>
</reference>
<keyword evidence="6 7" id="KW-0234">DNA repair</keyword>
<feature type="domain" description="AAA+ ATPase" evidence="8">
    <location>
        <begin position="35"/>
        <end position="390"/>
    </location>
</feature>
<dbReference type="InterPro" id="IPR038729">
    <property type="entry name" value="Rad50/SbcC_AAA"/>
</dbReference>
<evidence type="ECO:0000313" key="10">
    <source>
        <dbReference type="Proteomes" id="UP000631694"/>
    </source>
</evidence>
<sequence length="393" mass="41380">METGRDGAGPALRVAIDHLRLSDFRNYAALDLEAGGRSVVLVGENGAGKTNLIEAVSYLSPGRGLRRAPFRDVARIGGAGGFAVAARLDGALGTVRLGTGIEPGDSLRQVRVDGVAAKGSDVLADHLRLVWLTPAMDGLFTGPAGDRRRFLDRMAMTLDPAHGRRVVAFEKALTERNRLLEDFRSDPAWLDAVEEQVAGFAVAVAAGRRETVAAIARVLADAAADDGDGPFPVAAVRLDGAFEAAFDTASATDVEDWYRRDLAAGRSRDRAAGRALAGPHRAELLVAHSAKQMPAALSSTGEQKGLLIGLVLAQARLVAEVTGTTPVLLLDEVTAHLDPLRRAALYDRLERLGGQWFMTGTDAAAFAELGDRAAVFEARGGRLVPLGEGDPAA</sequence>
<evidence type="ECO:0000256" key="2">
    <source>
        <dbReference type="ARBA" id="ARBA00022705"/>
    </source>
</evidence>
<dbReference type="PANTHER" id="PTHR32182">
    <property type="entry name" value="DNA REPLICATION AND REPAIR PROTEIN RECF"/>
    <property type="match status" value="1"/>
</dbReference>
<dbReference type="Proteomes" id="UP000631694">
    <property type="component" value="Unassembled WGS sequence"/>
</dbReference>
<name>A0A931I2P3_9HYPH</name>
<evidence type="ECO:0000313" key="9">
    <source>
        <dbReference type="EMBL" id="MBH0237778.1"/>
    </source>
</evidence>
<organism evidence="9 10">
    <name type="scientific">Methylobrevis albus</name>
    <dbReference type="NCBI Taxonomy" id="2793297"/>
    <lineage>
        <taxon>Bacteria</taxon>
        <taxon>Pseudomonadati</taxon>
        <taxon>Pseudomonadota</taxon>
        <taxon>Alphaproteobacteria</taxon>
        <taxon>Hyphomicrobiales</taxon>
        <taxon>Pleomorphomonadaceae</taxon>
        <taxon>Methylobrevis</taxon>
    </lineage>
</organism>
<dbReference type="InterPro" id="IPR001238">
    <property type="entry name" value="DNA-binding_RecF"/>
</dbReference>
<keyword evidence="4 6" id="KW-0067">ATP-binding</keyword>
<dbReference type="GO" id="GO:0009432">
    <property type="term" value="P:SOS response"/>
    <property type="evidence" value="ECO:0007669"/>
    <property type="project" value="UniProtKB-UniRule"/>
</dbReference>
<evidence type="ECO:0000256" key="3">
    <source>
        <dbReference type="ARBA" id="ARBA00022741"/>
    </source>
</evidence>
<comment type="function">
    <text evidence="6 7">The RecF protein is involved in DNA metabolism; it is required for DNA replication and normal SOS inducibility. RecF binds preferentially to single-stranded, linear DNA. It also seems to bind ATP.</text>
</comment>
<comment type="caution">
    <text evidence="9">The sequence shown here is derived from an EMBL/GenBank/DDBJ whole genome shotgun (WGS) entry which is preliminary data.</text>
</comment>
<dbReference type="HAMAP" id="MF_00365">
    <property type="entry name" value="RecF"/>
    <property type="match status" value="1"/>
</dbReference>
<evidence type="ECO:0000256" key="5">
    <source>
        <dbReference type="ARBA" id="ARBA00023125"/>
    </source>
</evidence>